<keyword evidence="4" id="KW-0472">Membrane</keyword>
<dbReference type="PANTHER" id="PTHR48024:SF9">
    <property type="entry name" value="UBP1-ASSOCIATED PROTEINS 1A-RELATED"/>
    <property type="match status" value="1"/>
</dbReference>
<dbReference type="Pfam" id="PF00076">
    <property type="entry name" value="RRM_1"/>
    <property type="match status" value="2"/>
</dbReference>
<evidence type="ECO:0000313" key="7">
    <source>
        <dbReference type="Proteomes" id="UP001202328"/>
    </source>
</evidence>
<organism evidence="6 7">
    <name type="scientific">Papaver atlanticum</name>
    <dbReference type="NCBI Taxonomy" id="357466"/>
    <lineage>
        <taxon>Eukaryota</taxon>
        <taxon>Viridiplantae</taxon>
        <taxon>Streptophyta</taxon>
        <taxon>Embryophyta</taxon>
        <taxon>Tracheophyta</taxon>
        <taxon>Spermatophyta</taxon>
        <taxon>Magnoliopsida</taxon>
        <taxon>Ranunculales</taxon>
        <taxon>Papaveraceae</taxon>
        <taxon>Papaveroideae</taxon>
        <taxon>Papaver</taxon>
    </lineage>
</organism>
<feature type="domain" description="RRM" evidence="5">
    <location>
        <begin position="174"/>
        <end position="254"/>
    </location>
</feature>
<dbReference type="Gene3D" id="3.30.70.330">
    <property type="match status" value="2"/>
</dbReference>
<dbReference type="InterPro" id="IPR035979">
    <property type="entry name" value="RBD_domain_sf"/>
</dbReference>
<gene>
    <name evidence="6" type="ORF">MKW98_026074</name>
</gene>
<evidence type="ECO:0000256" key="2">
    <source>
        <dbReference type="PROSITE-ProRule" id="PRU00176"/>
    </source>
</evidence>
<feature type="compositionally biased region" description="Acidic residues" evidence="3">
    <location>
        <begin position="10"/>
        <end position="50"/>
    </location>
</feature>
<evidence type="ECO:0000256" key="1">
    <source>
        <dbReference type="ARBA" id="ARBA00022884"/>
    </source>
</evidence>
<keyword evidence="1 2" id="KW-0694">RNA-binding</keyword>
<keyword evidence="4" id="KW-0812">Transmembrane</keyword>
<dbReference type="SUPFAM" id="SSF54928">
    <property type="entry name" value="RNA-binding domain, RBD"/>
    <property type="match status" value="2"/>
</dbReference>
<dbReference type="GO" id="GO:0005634">
    <property type="term" value="C:nucleus"/>
    <property type="evidence" value="ECO:0007669"/>
    <property type="project" value="TreeGrafter"/>
</dbReference>
<evidence type="ECO:0000256" key="3">
    <source>
        <dbReference type="SAM" id="MobiDB-lite"/>
    </source>
</evidence>
<dbReference type="SMART" id="SM00360">
    <property type="entry name" value="RRM"/>
    <property type="match status" value="2"/>
</dbReference>
<proteinExistence type="predicted"/>
<keyword evidence="4" id="KW-1133">Transmembrane helix</keyword>
<dbReference type="PANTHER" id="PTHR48024">
    <property type="entry name" value="GEO13361P1-RELATED"/>
    <property type="match status" value="1"/>
</dbReference>
<evidence type="ECO:0000256" key="4">
    <source>
        <dbReference type="SAM" id="Phobius"/>
    </source>
</evidence>
<dbReference type="EMBL" id="JAJJMB010017069">
    <property type="protein sequence ID" value="KAI3842284.1"/>
    <property type="molecule type" value="Genomic_DNA"/>
</dbReference>
<feature type="transmembrane region" description="Helical" evidence="4">
    <location>
        <begin position="416"/>
        <end position="433"/>
    </location>
</feature>
<protein>
    <recommendedName>
        <fullName evidence="5">RRM domain-containing protein</fullName>
    </recommendedName>
</protein>
<evidence type="ECO:0000313" key="6">
    <source>
        <dbReference type="EMBL" id="KAI3842284.1"/>
    </source>
</evidence>
<evidence type="ECO:0000259" key="5">
    <source>
        <dbReference type="PROSITE" id="PS50102"/>
    </source>
</evidence>
<reference evidence="6" key="1">
    <citation type="submission" date="2022-04" db="EMBL/GenBank/DDBJ databases">
        <title>A functionally conserved STORR gene fusion in Papaver species that diverged 16.8 million years ago.</title>
        <authorList>
            <person name="Catania T."/>
        </authorList>
    </citation>
    <scope>NUCLEOTIDE SEQUENCE</scope>
    <source>
        <strain evidence="6">S-188037</strain>
    </source>
</reference>
<name>A0AAD4RY02_9MAGN</name>
<dbReference type="PROSITE" id="PS50102">
    <property type="entry name" value="RRM"/>
    <property type="match status" value="2"/>
</dbReference>
<sequence>MDNKQRVAGDEVDTEPEMDSELDDALVQEETEEEEEKEDEETEEEEEEEDLTKLLEPFSKEQLIGIIRSVSTNHREIIQEIRKRADQDPSHCTLFVHGLDWETTSDQLKEIFSTYGDIIQCKIVVDRNTGKSKGYGFVLYKHRKSVSKALKEPLRKIGNRRATCRLASNQQQQRKIFVGNVDSEISSMKLHSFFSKYGEIEEGPLGSDMNTGRFKGFALFVYKTVEGARRALEEPIKRLDGYILYCQMAIDDRQKIGSAGGGGFSPYAGVGAGLNAQNGVAQPYGQGILGAAAQTYGQGILGGAAQPYGQGTVSGGASPHYYGHGTQNVQAVLAALAAAGQNPSTLSVMNPAVAGFSPASMSPTALQQGALGAFGRGWNPVCQNPQSYEPNASYKTASSGDDPAKRPGLGYYLKKLGLFIVFVVGMLFLLTIVV</sequence>
<accession>A0AAD4RY02</accession>
<dbReference type="AlphaFoldDB" id="A0AAD4RY02"/>
<dbReference type="InterPro" id="IPR050886">
    <property type="entry name" value="RNA-binding_reg"/>
</dbReference>
<dbReference type="GO" id="GO:0003723">
    <property type="term" value="F:RNA binding"/>
    <property type="evidence" value="ECO:0007669"/>
    <property type="project" value="UniProtKB-UniRule"/>
</dbReference>
<dbReference type="Proteomes" id="UP001202328">
    <property type="component" value="Unassembled WGS sequence"/>
</dbReference>
<feature type="domain" description="RRM" evidence="5">
    <location>
        <begin position="92"/>
        <end position="183"/>
    </location>
</feature>
<dbReference type="InterPro" id="IPR000504">
    <property type="entry name" value="RRM_dom"/>
</dbReference>
<comment type="caution">
    <text evidence="6">The sequence shown here is derived from an EMBL/GenBank/DDBJ whole genome shotgun (WGS) entry which is preliminary data.</text>
</comment>
<feature type="region of interest" description="Disordered" evidence="3">
    <location>
        <begin position="1"/>
        <end position="54"/>
    </location>
</feature>
<dbReference type="InterPro" id="IPR012677">
    <property type="entry name" value="Nucleotide-bd_a/b_plait_sf"/>
</dbReference>
<keyword evidence="7" id="KW-1185">Reference proteome</keyword>